<accession>A0AAW9PTZ0</accession>
<organism evidence="2 3">
    <name type="scientific">Tumidithrix elongata BACA0141</name>
    <dbReference type="NCBI Taxonomy" id="2716417"/>
    <lineage>
        <taxon>Bacteria</taxon>
        <taxon>Bacillati</taxon>
        <taxon>Cyanobacteriota</taxon>
        <taxon>Cyanophyceae</taxon>
        <taxon>Pseudanabaenales</taxon>
        <taxon>Pseudanabaenaceae</taxon>
        <taxon>Tumidithrix</taxon>
        <taxon>Tumidithrix elongata</taxon>
    </lineage>
</organism>
<dbReference type="RefSeq" id="WP_330484700.1">
    <property type="nucleotide sequence ID" value="NZ_JAZBJZ010000070.1"/>
</dbReference>
<gene>
    <name evidence="2" type="ORF">V2H45_16125</name>
</gene>
<evidence type="ECO:0000256" key="1">
    <source>
        <dbReference type="SAM" id="SignalP"/>
    </source>
</evidence>
<dbReference type="Pfam" id="PF06051">
    <property type="entry name" value="DUF928"/>
    <property type="match status" value="1"/>
</dbReference>
<sequence length="264" mass="29385">MAIKSSYLFASTCSLLLSLSFLPLQIASAYAQDVVTKEATKGATKGQKVRYIPPKDIGILKISLPGIFRNPPEKCDPTIDVSCLSALVPDADLKLNPPPLTLSARPTFFFSMPQVRGRASFKLYDVDNAGKLRQIYSTTFQVDSPAGVIGYTMPVNAPELKVNKIYAWRFTLGNLYKDEFKEVRGSIQRVELSPGLSKQLENSLPLERASVYANLGIWYDSVKILAELQRENPDRKKPLPEWVDLLKSANLDQLATRPFTNMSP</sequence>
<evidence type="ECO:0000313" key="2">
    <source>
        <dbReference type="EMBL" id="MEE3718267.1"/>
    </source>
</evidence>
<protein>
    <submittedName>
        <fullName evidence="2">DUF928 domain-containing protein</fullName>
    </submittedName>
</protein>
<comment type="caution">
    <text evidence="2">The sequence shown here is derived from an EMBL/GenBank/DDBJ whole genome shotgun (WGS) entry which is preliminary data.</text>
</comment>
<dbReference type="AlphaFoldDB" id="A0AAW9PTZ0"/>
<keyword evidence="1" id="KW-0732">Signal</keyword>
<reference evidence="2" key="1">
    <citation type="submission" date="2024-01" db="EMBL/GenBank/DDBJ databases">
        <title>Bank of Algae and Cyanobacteria of the Azores (BACA) strain genomes.</title>
        <authorList>
            <person name="Luz R."/>
            <person name="Cordeiro R."/>
            <person name="Fonseca A."/>
            <person name="Goncalves V."/>
        </authorList>
    </citation>
    <scope>NUCLEOTIDE SEQUENCE</scope>
    <source>
        <strain evidence="2">BACA0141</strain>
    </source>
</reference>
<dbReference type="InterPro" id="IPR010328">
    <property type="entry name" value="DUF928"/>
</dbReference>
<feature type="signal peptide" evidence="1">
    <location>
        <begin position="1"/>
        <end position="31"/>
    </location>
</feature>
<evidence type="ECO:0000313" key="3">
    <source>
        <dbReference type="Proteomes" id="UP001333818"/>
    </source>
</evidence>
<keyword evidence="3" id="KW-1185">Reference proteome</keyword>
<proteinExistence type="predicted"/>
<feature type="chain" id="PRO_5043914423" evidence="1">
    <location>
        <begin position="32"/>
        <end position="264"/>
    </location>
</feature>
<name>A0AAW9PTZ0_9CYAN</name>
<dbReference type="EMBL" id="JAZBJZ010000070">
    <property type="protein sequence ID" value="MEE3718267.1"/>
    <property type="molecule type" value="Genomic_DNA"/>
</dbReference>
<dbReference type="Proteomes" id="UP001333818">
    <property type="component" value="Unassembled WGS sequence"/>
</dbReference>